<feature type="compositionally biased region" description="Low complexity" evidence="3">
    <location>
        <begin position="529"/>
        <end position="557"/>
    </location>
</feature>
<evidence type="ECO:0000256" key="2">
    <source>
        <dbReference type="SAM" id="Coils"/>
    </source>
</evidence>
<feature type="compositionally biased region" description="Low complexity" evidence="3">
    <location>
        <begin position="316"/>
        <end position="332"/>
    </location>
</feature>
<protein>
    <submittedName>
        <fullName evidence="4">Uncharacterized protein</fullName>
    </submittedName>
</protein>
<evidence type="ECO:0000256" key="1">
    <source>
        <dbReference type="PROSITE-ProRule" id="PRU00221"/>
    </source>
</evidence>
<dbReference type="eggNOG" id="KOG4378">
    <property type="taxonomic scope" value="Eukaryota"/>
</dbReference>
<organism evidence="4 5">
    <name type="scientific">Capsaspora owczarzaki (strain ATCC 30864)</name>
    <dbReference type="NCBI Taxonomy" id="595528"/>
    <lineage>
        <taxon>Eukaryota</taxon>
        <taxon>Filasterea</taxon>
        <taxon>Capsaspora</taxon>
    </lineage>
</organism>
<proteinExistence type="predicted"/>
<dbReference type="InterPro" id="IPR015943">
    <property type="entry name" value="WD40/YVTN_repeat-like_dom_sf"/>
</dbReference>
<dbReference type="GO" id="GO:0000922">
    <property type="term" value="C:spindle pole"/>
    <property type="evidence" value="ECO:0007669"/>
    <property type="project" value="TreeGrafter"/>
</dbReference>
<dbReference type="EMBL" id="KE346365">
    <property type="protein sequence ID" value="KJE93314.1"/>
    <property type="molecule type" value="Genomic_DNA"/>
</dbReference>
<dbReference type="OMA" id="GTMVLWD"/>
<dbReference type="InterPro" id="IPR036322">
    <property type="entry name" value="WD40_repeat_dom_sf"/>
</dbReference>
<dbReference type="GO" id="GO:0007020">
    <property type="term" value="P:microtubule nucleation"/>
    <property type="evidence" value="ECO:0007669"/>
    <property type="project" value="TreeGrafter"/>
</dbReference>
<dbReference type="GO" id="GO:0005814">
    <property type="term" value="C:centriole"/>
    <property type="evidence" value="ECO:0007669"/>
    <property type="project" value="TreeGrafter"/>
</dbReference>
<feature type="compositionally biased region" description="Low complexity" evidence="3">
    <location>
        <begin position="339"/>
        <end position="349"/>
    </location>
</feature>
<dbReference type="Gene3D" id="2.130.10.10">
    <property type="entry name" value="YVTN repeat-like/Quinoprotein amine dehydrogenase"/>
    <property type="match status" value="2"/>
</dbReference>
<gene>
    <name evidence="4" type="ORF">CAOG_004120</name>
</gene>
<name>A0A0D2X2X4_CAPO3</name>
<dbReference type="InterPro" id="IPR001680">
    <property type="entry name" value="WD40_rpt"/>
</dbReference>
<feature type="region of interest" description="Disordered" evidence="3">
    <location>
        <begin position="529"/>
        <end position="563"/>
    </location>
</feature>
<evidence type="ECO:0000313" key="4">
    <source>
        <dbReference type="EMBL" id="KJE93314.1"/>
    </source>
</evidence>
<evidence type="ECO:0000313" key="5">
    <source>
        <dbReference type="Proteomes" id="UP000008743"/>
    </source>
</evidence>
<keyword evidence="5" id="KW-1185">Reference proteome</keyword>
<dbReference type="InterPro" id="IPR052818">
    <property type="entry name" value="NEDD1_Spindle_Assembly"/>
</dbReference>
<dbReference type="SUPFAM" id="SSF50978">
    <property type="entry name" value="WD40 repeat-like"/>
    <property type="match status" value="1"/>
</dbReference>
<feature type="coiled-coil region" evidence="2">
    <location>
        <begin position="641"/>
        <end position="668"/>
    </location>
</feature>
<dbReference type="InParanoid" id="A0A0D2X2X4"/>
<dbReference type="PhylomeDB" id="A0A0D2X2X4"/>
<keyword evidence="2" id="KW-0175">Coiled coil</keyword>
<feature type="region of interest" description="Disordered" evidence="3">
    <location>
        <begin position="419"/>
        <end position="440"/>
    </location>
</feature>
<dbReference type="OrthoDB" id="1602884at2759"/>
<keyword evidence="1" id="KW-0853">WD repeat</keyword>
<dbReference type="PROSITE" id="PS50082">
    <property type="entry name" value="WD_REPEATS_2"/>
    <property type="match status" value="1"/>
</dbReference>
<dbReference type="PANTHER" id="PTHR44414">
    <property type="entry name" value="PROTEIN NEDD1"/>
    <property type="match status" value="1"/>
</dbReference>
<dbReference type="Pfam" id="PF00400">
    <property type="entry name" value="WD40"/>
    <property type="match status" value="1"/>
</dbReference>
<feature type="repeat" description="WD" evidence="1">
    <location>
        <begin position="82"/>
        <end position="123"/>
    </location>
</feature>
<accession>A0A0D2X2X4</accession>
<dbReference type="GO" id="GO:0036064">
    <property type="term" value="C:ciliary basal body"/>
    <property type="evidence" value="ECO:0007669"/>
    <property type="project" value="TreeGrafter"/>
</dbReference>
<dbReference type="RefSeq" id="XP_004347945.1">
    <property type="nucleotide sequence ID" value="XM_004347895.2"/>
</dbReference>
<dbReference type="Proteomes" id="UP000008743">
    <property type="component" value="Unassembled WGS sequence"/>
</dbReference>
<dbReference type="AlphaFoldDB" id="A0A0D2X2X4"/>
<sequence length="670" mass="69839">MLAIAAASSVAVWYSNAASDHPAPAGSDTAAAALPPPTMTHSINTKTPVAAVRWSPSSQVLAVATESGDIHLSLASSADLGTLSTAQKLSTMDFSPNSKLIAEAGASRVVTLWDVKTQRVSKQLQGHNSSILAVRFAPVDGLIASASASGDILVHSAVTSQLTSSFTRPMAVRSLDFSLSRRGLLACAGDDGAVTLFDVIQNATSASFASHIAPAIGVAFSPTAAHILASVGLDKRLSLFNVNEKRATLQLHAEEPLTGITFHPDKPLVAIGTQSGAVHLVDLRRASDDRGNLLPLVSVHAPASVTSVAFARAASQDASSSSSTVRSQQPASNSKPAPTQTSSSLLKSTLDPRGSREVASTVFSPLRGPQGDTRMAAHSPVAPQTSSAAPQSIIFSPLAPPAAAAASSSAASRVTSAVPSTARSSSVRPESHGTVDPVVRSASHPSAVFSPLASAAPDSRHFPTTRDLHHLQRSVPPSASSTVNTSHLAHTGRVQHTPADMRNNVTFTTPDPVGAAGLARGATLAPAAVTKAAQQPTREATTAAGIPAGGAVAQPQQRSISNPERLPSVPLTLPAVAALPAAQSQQPIETLLTMEIQAQLIRSTVEEAMDGLRLTMHREIQNMHLELLRQFQIQRNELETLIQTNSVNESLLREIDRLKRENERLRQAQL</sequence>
<reference evidence="5" key="1">
    <citation type="submission" date="2011-02" db="EMBL/GenBank/DDBJ databases">
        <title>The Genome Sequence of Capsaspora owczarzaki ATCC 30864.</title>
        <authorList>
            <person name="Russ C."/>
            <person name="Cuomo C."/>
            <person name="Burger G."/>
            <person name="Gray M.W."/>
            <person name="Holland P.W.H."/>
            <person name="King N."/>
            <person name="Lang F.B.F."/>
            <person name="Roger A.J."/>
            <person name="Ruiz-Trillo I."/>
            <person name="Young S.K."/>
            <person name="Zeng Q."/>
            <person name="Gargeya S."/>
            <person name="Alvarado L."/>
            <person name="Berlin A."/>
            <person name="Chapman S.B."/>
            <person name="Chen Z."/>
            <person name="Freedman E."/>
            <person name="Gellesch M."/>
            <person name="Goldberg J."/>
            <person name="Griggs A."/>
            <person name="Gujja S."/>
            <person name="Heilman E."/>
            <person name="Heiman D."/>
            <person name="Howarth C."/>
            <person name="Mehta T."/>
            <person name="Neiman D."/>
            <person name="Pearson M."/>
            <person name="Roberts A."/>
            <person name="Saif S."/>
            <person name="Shea T."/>
            <person name="Shenoy N."/>
            <person name="Sisk P."/>
            <person name="Stolte C."/>
            <person name="Sykes S."/>
            <person name="White J."/>
            <person name="Yandava C."/>
            <person name="Haas B."/>
            <person name="Nusbaum C."/>
            <person name="Birren B."/>
        </authorList>
    </citation>
    <scope>NUCLEOTIDE SEQUENCE</scope>
    <source>
        <strain evidence="5">ATCC 30864</strain>
    </source>
</reference>
<feature type="region of interest" description="Disordered" evidence="3">
    <location>
        <begin position="316"/>
        <end position="385"/>
    </location>
</feature>
<dbReference type="GO" id="GO:0005737">
    <property type="term" value="C:cytoplasm"/>
    <property type="evidence" value="ECO:0007669"/>
    <property type="project" value="TreeGrafter"/>
</dbReference>
<dbReference type="PANTHER" id="PTHR44414:SF1">
    <property type="entry name" value="PROTEIN NEDD1"/>
    <property type="match status" value="1"/>
</dbReference>
<dbReference type="GO" id="GO:0005813">
    <property type="term" value="C:centrosome"/>
    <property type="evidence" value="ECO:0007669"/>
    <property type="project" value="TreeGrafter"/>
</dbReference>
<evidence type="ECO:0000256" key="3">
    <source>
        <dbReference type="SAM" id="MobiDB-lite"/>
    </source>
</evidence>
<dbReference type="GO" id="GO:0043015">
    <property type="term" value="F:gamma-tubulin binding"/>
    <property type="evidence" value="ECO:0007669"/>
    <property type="project" value="TreeGrafter"/>
</dbReference>
<dbReference type="SMART" id="SM00320">
    <property type="entry name" value="WD40"/>
    <property type="match status" value="6"/>
</dbReference>
<dbReference type="GO" id="GO:0000278">
    <property type="term" value="P:mitotic cell cycle"/>
    <property type="evidence" value="ECO:0007669"/>
    <property type="project" value="TreeGrafter"/>
</dbReference>
<dbReference type="STRING" id="595528.A0A0D2X2X4"/>